<proteinExistence type="predicted"/>
<evidence type="ECO:0000313" key="2">
    <source>
        <dbReference type="Proteomes" id="UP000002011"/>
    </source>
</evidence>
<sequence>MLVNGLLLAGMLGACENVNDNAPIPQTPTTASDRNAKTTQAVGQLIKDGNVSLTYNSQVPSALSKEIYDNGAFHEFSYGAQLISGKRFMTGFSNPTKEFSYTLDANGRCVQTVGDKTIIYEYDANGQLARYYNQQQPNERAVFTYKPDANGITNSLFAVTFYDASDKITKVLEFNYSLTQPIADKSPLNPDVFAKYVSKYLPIFGKFSGNLVQCSSEKKFVNGQKVSSVNYYHTYVLDYAGKVKNVTVKKYDGTLVSTTDRKYTIPNMAL</sequence>
<dbReference type="eggNOG" id="ENOG502ZDNE">
    <property type="taxonomic scope" value="Bacteria"/>
</dbReference>
<protein>
    <recommendedName>
        <fullName evidence="3">DUF4595 domain-containing protein</fullName>
    </recommendedName>
</protein>
<dbReference type="HOGENOM" id="CLU_1048620_0_0_10"/>
<gene>
    <name evidence="1" type="ordered locus">Dfer_4520</name>
</gene>
<evidence type="ECO:0000313" key="1">
    <source>
        <dbReference type="EMBL" id="ACT95721.1"/>
    </source>
</evidence>
<reference evidence="1 2" key="1">
    <citation type="journal article" date="2009" name="Stand. Genomic Sci.">
        <title>Complete genome sequence of Dyadobacter fermentans type strain (NS114).</title>
        <authorList>
            <person name="Lang E."/>
            <person name="Lapidus A."/>
            <person name="Chertkov O."/>
            <person name="Brettin T."/>
            <person name="Detter J.C."/>
            <person name="Han C."/>
            <person name="Copeland A."/>
            <person name="Glavina Del Rio T."/>
            <person name="Nolan M."/>
            <person name="Chen F."/>
            <person name="Lucas S."/>
            <person name="Tice H."/>
            <person name="Cheng J.F."/>
            <person name="Land M."/>
            <person name="Hauser L."/>
            <person name="Chang Y.J."/>
            <person name="Jeffries C.D."/>
            <person name="Kopitz M."/>
            <person name="Bruce D."/>
            <person name="Goodwin L."/>
            <person name="Pitluck S."/>
            <person name="Ovchinnikova G."/>
            <person name="Pati A."/>
            <person name="Ivanova N."/>
            <person name="Mavrommatis K."/>
            <person name="Chen A."/>
            <person name="Palaniappan K."/>
            <person name="Chain P."/>
            <person name="Bristow J."/>
            <person name="Eisen J.A."/>
            <person name="Markowitz V."/>
            <person name="Hugenholtz P."/>
            <person name="Goker M."/>
            <person name="Rohde M."/>
            <person name="Kyrpides N.C."/>
            <person name="Klenk H.P."/>
        </authorList>
    </citation>
    <scope>NUCLEOTIDE SEQUENCE [LARGE SCALE GENOMIC DNA]</scope>
    <source>
        <strain evidence="2">ATCC 700827 / DSM 18053 / CIP 107007 / KCTC 52180 / NS114</strain>
    </source>
</reference>
<keyword evidence="2" id="KW-1185">Reference proteome</keyword>
<evidence type="ECO:0008006" key="3">
    <source>
        <dbReference type="Google" id="ProtNLM"/>
    </source>
</evidence>
<dbReference type="EMBL" id="CP001619">
    <property type="protein sequence ID" value="ACT95721.1"/>
    <property type="molecule type" value="Genomic_DNA"/>
</dbReference>
<dbReference type="Proteomes" id="UP000002011">
    <property type="component" value="Chromosome"/>
</dbReference>
<accession>C6W308</accession>
<dbReference type="AlphaFoldDB" id="C6W308"/>
<name>C6W308_DYAFD</name>
<organism evidence="1 2">
    <name type="scientific">Dyadobacter fermentans (strain ATCC 700827 / DSM 18053 / CIP 107007 / KCTC 52180 / NS114)</name>
    <dbReference type="NCBI Taxonomy" id="471854"/>
    <lineage>
        <taxon>Bacteria</taxon>
        <taxon>Pseudomonadati</taxon>
        <taxon>Bacteroidota</taxon>
        <taxon>Cytophagia</taxon>
        <taxon>Cytophagales</taxon>
        <taxon>Spirosomataceae</taxon>
        <taxon>Dyadobacter</taxon>
    </lineage>
</organism>
<dbReference type="KEGG" id="dfe:Dfer_4520"/>